<reference evidence="1 2" key="1">
    <citation type="journal article" date="2013" name="PLoS ONE">
        <title>Genomic analysis of Melioribacter roseus, facultatively anaerobic organotrophic bacterium representing a novel deep lineage within Bacteriodetes/Chlorobi group.</title>
        <authorList>
            <person name="Kadnikov V.V."/>
            <person name="Mardanov A.V."/>
            <person name="Podosokorskaya O.A."/>
            <person name="Gavrilov S.N."/>
            <person name="Kublanov I.V."/>
            <person name="Beletsky A.V."/>
            <person name="Bonch-Osmolovskaya E.A."/>
            <person name="Ravin N.V."/>
        </authorList>
    </citation>
    <scope>NUCLEOTIDE SEQUENCE [LARGE SCALE GENOMIC DNA]</scope>
    <source>
        <strain evidence="2">JCM 17771 / P3M-2</strain>
    </source>
</reference>
<dbReference type="OrthoDB" id="5195105at2"/>
<evidence type="ECO:0000313" key="1">
    <source>
        <dbReference type="EMBL" id="AFN74252.1"/>
    </source>
</evidence>
<protein>
    <submittedName>
        <fullName evidence="1">Uncharacterized protein</fullName>
    </submittedName>
</protein>
<dbReference type="EMBL" id="CP003557">
    <property type="protein sequence ID" value="AFN74252.1"/>
    <property type="molecule type" value="Genomic_DNA"/>
</dbReference>
<organism evidence="1 2">
    <name type="scientific">Melioribacter roseus (strain DSM 23840 / JCM 17771 / VKM B-2668 / P3M-2)</name>
    <dbReference type="NCBI Taxonomy" id="1191523"/>
    <lineage>
        <taxon>Bacteria</taxon>
        <taxon>Pseudomonadati</taxon>
        <taxon>Ignavibacteriota</taxon>
        <taxon>Ignavibacteria</taxon>
        <taxon>Ignavibacteriales</taxon>
        <taxon>Melioribacteraceae</taxon>
        <taxon>Melioribacter</taxon>
    </lineage>
</organism>
<keyword evidence="2" id="KW-1185">Reference proteome</keyword>
<dbReference type="KEGG" id="mro:MROS_1012"/>
<dbReference type="Proteomes" id="UP000009011">
    <property type="component" value="Chromosome"/>
</dbReference>
<dbReference type="RefSeq" id="WP_014855688.1">
    <property type="nucleotide sequence ID" value="NC_018178.1"/>
</dbReference>
<dbReference type="AlphaFoldDB" id="I6YUK8"/>
<name>I6YUK8_MELRP</name>
<evidence type="ECO:0000313" key="2">
    <source>
        <dbReference type="Proteomes" id="UP000009011"/>
    </source>
</evidence>
<dbReference type="HOGENOM" id="CLU_1978891_0_0_10"/>
<proteinExistence type="predicted"/>
<accession>I6YUK8</accession>
<gene>
    <name evidence="1" type="ordered locus">MROS_1012</name>
</gene>
<sequence length="126" mass="14362">MAAPDTLVYKNKRLVLNTDIWYDKMPTIPETGPRFGALFTIITSDSSYFDFNIDIKAYYLIRNGEVFAGLTTDESYPNETPYKFEKIGRAGPKGWENESVTVVVLLFLEGNRFLLKAENQFIGVAY</sequence>